<sequence length="236" mass="26027">MLRFRLSPRMSRHSDSPHGAILLDGAADVLYATNSTAADLLTIWNSGGGFEDGVVALTLRYPHVPVERIRKDVSLLLDHLVRSGVLEVSLPERTVGIPMVDAAPLESKATLPSKAVAIVCLTLACALLLLRFERVCRMVGRARIRQIGKPVTAEQAARIVATVHRVARHYPGRAACLEISLAAVVWAALSFRRLDWCLGVAVDPYRFHAWVEVDGKPIEPADDTWTRATYRKMMTL</sequence>
<evidence type="ECO:0000313" key="4">
    <source>
        <dbReference type="Proteomes" id="UP001500888"/>
    </source>
</evidence>
<feature type="domain" description="Microcin J25-processing protein McjB C-terminal" evidence="2">
    <location>
        <begin position="122"/>
        <end position="235"/>
    </location>
</feature>
<evidence type="ECO:0000313" key="3">
    <source>
        <dbReference type="EMBL" id="GAA3834055.1"/>
    </source>
</evidence>
<name>A0ABP7J3W5_9ACTN</name>
<evidence type="ECO:0000256" key="1">
    <source>
        <dbReference type="SAM" id="Phobius"/>
    </source>
</evidence>
<dbReference type="RefSeq" id="WP_344948916.1">
    <property type="nucleotide sequence ID" value="NZ_BAAAZR010000035.1"/>
</dbReference>
<feature type="transmembrane region" description="Helical" evidence="1">
    <location>
        <begin position="115"/>
        <end position="132"/>
    </location>
</feature>
<dbReference type="NCBIfam" id="NF033537">
    <property type="entry name" value="lasso_biosyn_B2"/>
    <property type="match status" value="1"/>
</dbReference>
<protein>
    <submittedName>
        <fullName evidence="3">Lasso peptide biosynthesis B2 protein</fullName>
    </submittedName>
</protein>
<keyword evidence="1" id="KW-0812">Transmembrane</keyword>
<dbReference type="InterPro" id="IPR008792">
    <property type="entry name" value="PQQD"/>
</dbReference>
<dbReference type="EMBL" id="BAAAZR010000035">
    <property type="protein sequence ID" value="GAA3834055.1"/>
    <property type="molecule type" value="Genomic_DNA"/>
</dbReference>
<gene>
    <name evidence="3" type="ORF">GCM10022226_64270</name>
</gene>
<reference evidence="4" key="1">
    <citation type="journal article" date="2019" name="Int. J. Syst. Evol. Microbiol.">
        <title>The Global Catalogue of Microorganisms (GCM) 10K type strain sequencing project: providing services to taxonomists for standard genome sequencing and annotation.</title>
        <authorList>
            <consortium name="The Broad Institute Genomics Platform"/>
            <consortium name="The Broad Institute Genome Sequencing Center for Infectious Disease"/>
            <person name="Wu L."/>
            <person name="Ma J."/>
        </authorList>
    </citation>
    <scope>NUCLEOTIDE SEQUENCE [LARGE SCALE GENOMIC DNA]</scope>
    <source>
        <strain evidence="4">JCM 16908</strain>
    </source>
</reference>
<comment type="caution">
    <text evidence="3">The sequence shown here is derived from an EMBL/GenBank/DDBJ whole genome shotgun (WGS) entry which is preliminary data.</text>
</comment>
<dbReference type="InterPro" id="IPR053521">
    <property type="entry name" value="McjB-like"/>
</dbReference>
<proteinExistence type="predicted"/>
<keyword evidence="1" id="KW-0472">Membrane</keyword>
<dbReference type="Pfam" id="PF05402">
    <property type="entry name" value="PqqD"/>
    <property type="match status" value="1"/>
</dbReference>
<keyword evidence="4" id="KW-1185">Reference proteome</keyword>
<evidence type="ECO:0000259" key="2">
    <source>
        <dbReference type="Pfam" id="PF13471"/>
    </source>
</evidence>
<keyword evidence="1" id="KW-1133">Transmembrane helix</keyword>
<dbReference type="InterPro" id="IPR032708">
    <property type="entry name" value="McjB_C"/>
</dbReference>
<organism evidence="3 4">
    <name type="scientific">Sphaerisporangium flaviroseum</name>
    <dbReference type="NCBI Taxonomy" id="509199"/>
    <lineage>
        <taxon>Bacteria</taxon>
        <taxon>Bacillati</taxon>
        <taxon>Actinomycetota</taxon>
        <taxon>Actinomycetes</taxon>
        <taxon>Streptosporangiales</taxon>
        <taxon>Streptosporangiaceae</taxon>
        <taxon>Sphaerisporangium</taxon>
    </lineage>
</organism>
<accession>A0ABP7J3W5</accession>
<dbReference type="Proteomes" id="UP001500888">
    <property type="component" value="Unassembled WGS sequence"/>
</dbReference>
<dbReference type="Pfam" id="PF13471">
    <property type="entry name" value="Transglut_core3"/>
    <property type="match status" value="1"/>
</dbReference>